<evidence type="ECO:0000313" key="1">
    <source>
        <dbReference type="EMBL" id="KAF2549614.1"/>
    </source>
</evidence>
<dbReference type="EMBL" id="QGKY02001925">
    <property type="protein sequence ID" value="KAF2549614.1"/>
    <property type="molecule type" value="Genomic_DNA"/>
</dbReference>
<accession>A0A8S9GY38</accession>
<sequence>MTEPTVPELVFPDQLAKPRLMIEPELTLIEWKPRQTIVFPFWHRFFNGPKTWVVLEPSWRISLTQRTVRIASRPSSTLPRRNH</sequence>
<organism evidence="1">
    <name type="scientific">Brassica cretica</name>
    <name type="common">Mustard</name>
    <dbReference type="NCBI Taxonomy" id="69181"/>
    <lineage>
        <taxon>Eukaryota</taxon>
        <taxon>Viridiplantae</taxon>
        <taxon>Streptophyta</taxon>
        <taxon>Embryophyta</taxon>
        <taxon>Tracheophyta</taxon>
        <taxon>Spermatophyta</taxon>
        <taxon>Magnoliopsida</taxon>
        <taxon>eudicotyledons</taxon>
        <taxon>Gunneridae</taxon>
        <taxon>Pentapetalae</taxon>
        <taxon>rosids</taxon>
        <taxon>malvids</taxon>
        <taxon>Brassicales</taxon>
        <taxon>Brassicaceae</taxon>
        <taxon>Brassiceae</taxon>
        <taxon>Brassica</taxon>
    </lineage>
</organism>
<comment type="caution">
    <text evidence="1">The sequence shown here is derived from an EMBL/GenBank/DDBJ whole genome shotgun (WGS) entry which is preliminary data.</text>
</comment>
<name>A0A8S9GY38_BRACR</name>
<proteinExistence type="predicted"/>
<gene>
    <name evidence="1" type="ORF">F2Q70_00022217</name>
</gene>
<protein>
    <submittedName>
        <fullName evidence="1">Uncharacterized protein</fullName>
    </submittedName>
</protein>
<dbReference type="AlphaFoldDB" id="A0A8S9GY38"/>
<reference evidence="1" key="1">
    <citation type="submission" date="2019-12" db="EMBL/GenBank/DDBJ databases">
        <title>Genome sequencing and annotation of Brassica cretica.</title>
        <authorList>
            <person name="Studholme D.J."/>
            <person name="Sarris P.F."/>
        </authorList>
    </citation>
    <scope>NUCLEOTIDE SEQUENCE</scope>
    <source>
        <strain evidence="1">PFS-102/07</strain>
        <tissue evidence="1">Leaf</tissue>
    </source>
</reference>